<protein>
    <submittedName>
        <fullName evidence="7">Uncharacterized protein DUF202</fullName>
    </submittedName>
</protein>
<feature type="domain" description="DUF202" evidence="6">
    <location>
        <begin position="5"/>
        <end position="70"/>
    </location>
</feature>
<keyword evidence="3 5" id="KW-1133">Transmembrane helix</keyword>
<dbReference type="RefSeq" id="WP_121057435.1">
    <property type="nucleotide sequence ID" value="NZ_RCDB01000001.1"/>
</dbReference>
<dbReference type="EMBL" id="RCDB01000001">
    <property type="protein sequence ID" value="RLK52623.1"/>
    <property type="molecule type" value="Genomic_DNA"/>
</dbReference>
<dbReference type="OrthoDB" id="3701077at2"/>
<dbReference type="Proteomes" id="UP000273158">
    <property type="component" value="Unassembled WGS sequence"/>
</dbReference>
<feature type="transmembrane region" description="Helical" evidence="5">
    <location>
        <begin position="44"/>
        <end position="62"/>
    </location>
</feature>
<evidence type="ECO:0000313" key="8">
    <source>
        <dbReference type="Proteomes" id="UP000273158"/>
    </source>
</evidence>
<comment type="subcellular location">
    <subcellularLocation>
        <location evidence="1">Endomembrane system</location>
        <topology evidence="1">Multi-pass membrane protein</topology>
    </subcellularLocation>
</comment>
<reference evidence="7 8" key="1">
    <citation type="journal article" date="2015" name="Stand. Genomic Sci.">
        <title>Genomic Encyclopedia of Bacterial and Archaeal Type Strains, Phase III: the genomes of soil and plant-associated and newly described type strains.</title>
        <authorList>
            <person name="Whitman W.B."/>
            <person name="Woyke T."/>
            <person name="Klenk H.P."/>
            <person name="Zhou Y."/>
            <person name="Lilburn T.G."/>
            <person name="Beck B.J."/>
            <person name="De Vos P."/>
            <person name="Vandamme P."/>
            <person name="Eisen J.A."/>
            <person name="Garrity G."/>
            <person name="Hugenholtz P."/>
            <person name="Kyrpides N.C."/>
        </authorList>
    </citation>
    <scope>NUCLEOTIDE SEQUENCE [LARGE SCALE GENOMIC DNA]</scope>
    <source>
        <strain evidence="7 8">S2T63</strain>
    </source>
</reference>
<gene>
    <name evidence="7" type="ORF">C7474_0575</name>
</gene>
<evidence type="ECO:0000259" key="6">
    <source>
        <dbReference type="Pfam" id="PF02656"/>
    </source>
</evidence>
<keyword evidence="8" id="KW-1185">Reference proteome</keyword>
<dbReference type="GO" id="GO:0012505">
    <property type="term" value="C:endomembrane system"/>
    <property type="evidence" value="ECO:0007669"/>
    <property type="project" value="UniProtKB-SubCell"/>
</dbReference>
<accession>A0A498CAV1</accession>
<proteinExistence type="predicted"/>
<feature type="transmembrane region" description="Helical" evidence="5">
    <location>
        <begin position="83"/>
        <end position="110"/>
    </location>
</feature>
<comment type="caution">
    <text evidence="7">The sequence shown here is derived from an EMBL/GenBank/DDBJ whole genome shotgun (WGS) entry which is preliminary data.</text>
</comment>
<evidence type="ECO:0000256" key="5">
    <source>
        <dbReference type="SAM" id="Phobius"/>
    </source>
</evidence>
<evidence type="ECO:0000256" key="1">
    <source>
        <dbReference type="ARBA" id="ARBA00004127"/>
    </source>
</evidence>
<name>A0A498CAV1_9MICO</name>
<dbReference type="InterPro" id="IPR003807">
    <property type="entry name" value="DUF202"/>
</dbReference>
<dbReference type="AlphaFoldDB" id="A0A498CAV1"/>
<organism evidence="7 8">
    <name type="scientific">Microbacterium telephonicum</name>
    <dbReference type="NCBI Taxonomy" id="1714841"/>
    <lineage>
        <taxon>Bacteria</taxon>
        <taxon>Bacillati</taxon>
        <taxon>Actinomycetota</taxon>
        <taxon>Actinomycetes</taxon>
        <taxon>Micrococcales</taxon>
        <taxon>Microbacteriaceae</taxon>
        <taxon>Microbacterium</taxon>
    </lineage>
</organism>
<keyword evidence="2 5" id="KW-0812">Transmembrane</keyword>
<dbReference type="Pfam" id="PF02656">
    <property type="entry name" value="DUF202"/>
    <property type="match status" value="1"/>
</dbReference>
<evidence type="ECO:0000256" key="2">
    <source>
        <dbReference type="ARBA" id="ARBA00022692"/>
    </source>
</evidence>
<sequence>MSVFDPGLQPERTELAWRRTALALGVGSLVSMRLLPVALGDPWWILAGMTGLVVAALVWVAARRRYRAASAALLRDGDRARMPGAGLLLGMALVTIATAVLAVAIVLVGASGGLV</sequence>
<evidence type="ECO:0000313" key="7">
    <source>
        <dbReference type="EMBL" id="RLK52623.1"/>
    </source>
</evidence>
<keyword evidence="4 5" id="KW-0472">Membrane</keyword>
<evidence type="ECO:0000256" key="3">
    <source>
        <dbReference type="ARBA" id="ARBA00022989"/>
    </source>
</evidence>
<evidence type="ECO:0000256" key="4">
    <source>
        <dbReference type="ARBA" id="ARBA00023136"/>
    </source>
</evidence>